<dbReference type="EMBL" id="GBRH01167720">
    <property type="protein sequence ID" value="JAE30176.1"/>
    <property type="molecule type" value="Transcribed_RNA"/>
</dbReference>
<organism evidence="1">
    <name type="scientific">Arundo donax</name>
    <name type="common">Giant reed</name>
    <name type="synonym">Donax arundinaceus</name>
    <dbReference type="NCBI Taxonomy" id="35708"/>
    <lineage>
        <taxon>Eukaryota</taxon>
        <taxon>Viridiplantae</taxon>
        <taxon>Streptophyta</taxon>
        <taxon>Embryophyta</taxon>
        <taxon>Tracheophyta</taxon>
        <taxon>Spermatophyta</taxon>
        <taxon>Magnoliopsida</taxon>
        <taxon>Liliopsida</taxon>
        <taxon>Poales</taxon>
        <taxon>Poaceae</taxon>
        <taxon>PACMAD clade</taxon>
        <taxon>Arundinoideae</taxon>
        <taxon>Arundineae</taxon>
        <taxon>Arundo</taxon>
    </lineage>
</organism>
<accession>A0A0A9H5Q2</accession>
<sequence>MGGKTPLPLLFSYLLNRTETKTGQPGMKTITENTGIRKRIKPGGNMPVTVRYRYFKPVLPTHSCQHRTVTRSMIAKS</sequence>
<proteinExistence type="predicted"/>
<reference evidence="1" key="1">
    <citation type="submission" date="2014-09" db="EMBL/GenBank/DDBJ databases">
        <authorList>
            <person name="Magalhaes I.L.F."/>
            <person name="Oliveira U."/>
            <person name="Santos F.R."/>
            <person name="Vidigal T.H.D.A."/>
            <person name="Brescovit A.D."/>
            <person name="Santos A.J."/>
        </authorList>
    </citation>
    <scope>NUCLEOTIDE SEQUENCE</scope>
    <source>
        <tissue evidence="1">Shoot tissue taken approximately 20 cm above the soil surface</tissue>
    </source>
</reference>
<reference evidence="1" key="2">
    <citation type="journal article" date="2015" name="Data Brief">
        <title>Shoot transcriptome of the giant reed, Arundo donax.</title>
        <authorList>
            <person name="Barrero R.A."/>
            <person name="Guerrero F.D."/>
            <person name="Moolhuijzen P."/>
            <person name="Goolsby J.A."/>
            <person name="Tidwell J."/>
            <person name="Bellgard S.E."/>
            <person name="Bellgard M.I."/>
        </authorList>
    </citation>
    <scope>NUCLEOTIDE SEQUENCE</scope>
    <source>
        <tissue evidence="1">Shoot tissue taken approximately 20 cm above the soil surface</tissue>
    </source>
</reference>
<protein>
    <submittedName>
        <fullName evidence="1">Uncharacterized protein</fullName>
    </submittedName>
</protein>
<name>A0A0A9H5Q2_ARUDO</name>
<evidence type="ECO:0000313" key="1">
    <source>
        <dbReference type="EMBL" id="JAE30176.1"/>
    </source>
</evidence>
<dbReference type="AlphaFoldDB" id="A0A0A9H5Q2"/>